<dbReference type="Proteomes" id="UP000232003">
    <property type="component" value="Chromosome"/>
</dbReference>
<sequence>MSVVYRRRHRSPCQRLMTKVTSQEIAQFRSQLADDPSDMEALDLIEDCDGDLEDAAMTLAIRAGQQPERANSEWLDALARKWRVVICEQEYREDLLNTSPQKMMERLKAMPTFPKILATPVFIYVLKQGVNNFCEPLDSLSDRMYI</sequence>
<proteinExistence type="predicted"/>
<dbReference type="AlphaFoldDB" id="A0A2K8T2W1"/>
<name>A0A2K8T2W1_9NOSO</name>
<dbReference type="KEGG" id="nfl:COO91_07403"/>
<dbReference type="EMBL" id="CP024785">
    <property type="protein sequence ID" value="AUB41355.1"/>
    <property type="molecule type" value="Genomic_DNA"/>
</dbReference>
<protein>
    <submittedName>
        <fullName evidence="1">Uncharacterized protein</fullName>
    </submittedName>
</protein>
<accession>A0A2K8T2W1</accession>
<keyword evidence="2" id="KW-1185">Reference proteome</keyword>
<gene>
    <name evidence="1" type="ORF">COO91_07403</name>
</gene>
<organism evidence="1 2">
    <name type="scientific">Nostoc flagelliforme CCNUN1</name>
    <dbReference type="NCBI Taxonomy" id="2038116"/>
    <lineage>
        <taxon>Bacteria</taxon>
        <taxon>Bacillati</taxon>
        <taxon>Cyanobacteriota</taxon>
        <taxon>Cyanophyceae</taxon>
        <taxon>Nostocales</taxon>
        <taxon>Nostocaceae</taxon>
        <taxon>Nostoc</taxon>
    </lineage>
</organism>
<evidence type="ECO:0000313" key="1">
    <source>
        <dbReference type="EMBL" id="AUB41355.1"/>
    </source>
</evidence>
<reference evidence="1 2" key="1">
    <citation type="submission" date="2017-11" db="EMBL/GenBank/DDBJ databases">
        <title>Complete genome of a free-living desiccation-tolerant cyanobacterium and its photosynthetic adaptation to extreme terrestrial habitat.</title>
        <authorList>
            <person name="Shang J."/>
        </authorList>
    </citation>
    <scope>NUCLEOTIDE SEQUENCE [LARGE SCALE GENOMIC DNA]</scope>
    <source>
        <strain evidence="1 2">CCNUN1</strain>
    </source>
</reference>
<evidence type="ECO:0000313" key="2">
    <source>
        <dbReference type="Proteomes" id="UP000232003"/>
    </source>
</evidence>